<evidence type="ECO:0000256" key="13">
    <source>
        <dbReference type="ARBA" id="ARBA00022989"/>
    </source>
</evidence>
<keyword evidence="9" id="KW-1040">Host Golgi apparatus</keyword>
<feature type="transmembrane region" description="Helical" evidence="19">
    <location>
        <begin position="383"/>
        <end position="407"/>
    </location>
</feature>
<dbReference type="Proteomes" id="UP000167073">
    <property type="component" value="Segment"/>
</dbReference>
<evidence type="ECO:0000256" key="19">
    <source>
        <dbReference type="SAM" id="Phobius"/>
    </source>
</evidence>
<dbReference type="GO" id="GO:0044177">
    <property type="term" value="C:host cell Golgi apparatus"/>
    <property type="evidence" value="ECO:0007669"/>
    <property type="project" value="UniProtKB-SubCell"/>
</dbReference>
<dbReference type="InterPro" id="IPR046463">
    <property type="entry name" value="Herpes_gE_N"/>
</dbReference>
<evidence type="ECO:0000256" key="15">
    <source>
        <dbReference type="ARBA" id="ARBA00023136"/>
    </source>
</evidence>
<evidence type="ECO:0000259" key="20">
    <source>
        <dbReference type="Pfam" id="PF02480"/>
    </source>
</evidence>
<keyword evidence="13 19" id="KW-1133">Transmembrane helix</keyword>
<keyword evidence="8 19" id="KW-0812">Transmembrane</keyword>
<dbReference type="RefSeq" id="YP_009230201.1">
    <property type="nucleotide sequence ID" value="NC_029311.1"/>
</dbReference>
<dbReference type="InterPro" id="IPR003404">
    <property type="entry name" value="Herpes_glycopE_Fc"/>
</dbReference>
<comment type="function">
    <text evidence="17">In epithelial cells, the heterodimer gE/gI is required for the cell-to-cell spread of the virus, by sorting nascent virions to cell junctions. Once the virus reaches the cell junctions, virus particles can spread to adjacent cells extremely rapidly through interactions with cellular receptors that accumulate at these junctions. Implicated in basolateral spread in polarized cells. In neuronal cells, gE/gI is essential for the anterograde spread of the infection throughout the host nervous system. Together with US9, the heterodimer gE/gI is involved in the sorting and transport of viral structural components toward axon tips.</text>
</comment>
<organism evidence="22 23">
    <name type="scientific">Leporid alphaherpesvirus 4</name>
    <dbReference type="NCBI Taxonomy" id="481315"/>
    <lineage>
        <taxon>Viruses</taxon>
        <taxon>Duplodnaviria</taxon>
        <taxon>Heunggongvirae</taxon>
        <taxon>Peploviricota</taxon>
        <taxon>Herviviricetes</taxon>
        <taxon>Herpesvirales</taxon>
        <taxon>Orthoherpesviridae</taxon>
        <taxon>Alphaherpesvirinae</taxon>
        <taxon>Simplexvirus</taxon>
        <taxon>Simplexvirus leporidalpha4</taxon>
    </lineage>
</organism>
<keyword evidence="23" id="KW-1185">Reference proteome</keyword>
<keyword evidence="7" id="KW-1032">Host cell membrane</keyword>
<evidence type="ECO:0000256" key="8">
    <source>
        <dbReference type="ARBA" id="ARBA00022692"/>
    </source>
</evidence>
<dbReference type="Pfam" id="PF20418">
    <property type="entry name" value="Herpes_gE_N"/>
    <property type="match status" value="1"/>
</dbReference>
<comment type="similarity">
    <text evidence="5">Belongs to the alphaherpesvirinae glycoprotein E family.</text>
</comment>
<evidence type="ECO:0000256" key="16">
    <source>
        <dbReference type="ARBA" id="ARBA00023180"/>
    </source>
</evidence>
<comment type="subcellular location">
    <subcellularLocation>
        <location evidence="1">Host Golgi apparatus</location>
    </subcellularLocation>
    <subcellularLocation>
        <location evidence="2">Host cell junction</location>
    </subcellularLocation>
    <subcellularLocation>
        <location evidence="3">Host cell membrane</location>
        <topology evidence="3">Single-pass type I membrane protein</topology>
    </subcellularLocation>
    <subcellularLocation>
        <location evidence="4">Virion membrane</location>
        <topology evidence="4">Single-pass type I membrane protein</topology>
    </subcellularLocation>
</comment>
<dbReference type="GeneID" id="26887588"/>
<dbReference type="SUPFAM" id="SSF48726">
    <property type="entry name" value="Immunoglobulin"/>
    <property type="match status" value="1"/>
</dbReference>
<dbReference type="Pfam" id="PF02480">
    <property type="entry name" value="Herpes_gE"/>
    <property type="match status" value="1"/>
</dbReference>
<dbReference type="GO" id="GO:0019031">
    <property type="term" value="C:viral envelope"/>
    <property type="evidence" value="ECO:0007669"/>
    <property type="project" value="UniProtKB-KW"/>
</dbReference>
<dbReference type="Gene3D" id="2.60.40.10">
    <property type="entry name" value="Immunoglobulins"/>
    <property type="match status" value="1"/>
</dbReference>
<dbReference type="EMBL" id="JQ596859">
    <property type="protein sequence ID" value="AFR32509.1"/>
    <property type="molecule type" value="Genomic_DNA"/>
</dbReference>
<evidence type="ECO:0000256" key="9">
    <source>
        <dbReference type="ARBA" id="ARBA00022812"/>
    </source>
</evidence>
<dbReference type="GO" id="GO:0055036">
    <property type="term" value="C:virion membrane"/>
    <property type="evidence" value="ECO:0007669"/>
    <property type="project" value="UniProtKB-SubCell"/>
</dbReference>
<feature type="domain" description="Envelope glycoprotein E Fc-binding" evidence="20">
    <location>
        <begin position="188"/>
        <end position="358"/>
    </location>
</feature>
<gene>
    <name evidence="22" type="primary">US8</name>
</gene>
<dbReference type="GO" id="GO:0044156">
    <property type="term" value="C:host cell junction"/>
    <property type="evidence" value="ECO:0007669"/>
    <property type="project" value="UniProtKB-SubCell"/>
</dbReference>
<evidence type="ECO:0000256" key="18">
    <source>
        <dbReference type="SAM" id="MobiDB-lite"/>
    </source>
</evidence>
<evidence type="ECO:0000256" key="10">
    <source>
        <dbReference type="ARBA" id="ARBA00022844"/>
    </source>
</evidence>
<sequence length="488" mass="52748">MSYGSFVVCVCLVAFARQAGGFGKTSWVSVAAGGRLVLTEEVLAADNRSLAWAFGPLSACGPLRPVRVMLSAKTHRLDTVVPDWCAEPPVLLWVERDHGGGRGGRALAELDGLLIDNSSLVLERAGGAHAGVYTLLSRAPNGSEETASVFVDIGQSPPETYPEAGSGEPARTTEPPPYSEIHHERGIDVDLRMEQHSVLFRPGDSFGTSAHLHAVAHDDSTYTIEVVWTRIGLTDSCVEMRLYELCLYHPNLPGCLDPADAPCAIGSQARRVGSRKYAGCSRTTPPPNCDGTSFLEADRGISWAGPSGINLQFDDATESMSGVYLCVVYVDAHVAAWTYAVISTAARYHNVITDRSVPARRQGAHTAAPSVAPSAEPPRVSAVALLLGGTVLLALLGLAMWLGMCCWRARTWRVLRKSRADKRVYHRIPQQPPHYELYESDSDSETAYGDTDAWGRGGPPRAKSKFEILSPPTPSRDRRSVSAAPYYY</sequence>
<evidence type="ECO:0000256" key="3">
    <source>
        <dbReference type="ARBA" id="ARBA00004402"/>
    </source>
</evidence>
<evidence type="ECO:0000256" key="2">
    <source>
        <dbReference type="ARBA" id="ARBA00004315"/>
    </source>
</evidence>
<evidence type="ECO:0000256" key="12">
    <source>
        <dbReference type="ARBA" id="ARBA00022879"/>
    </source>
</evidence>
<keyword evidence="16" id="KW-0325">Glycoprotein</keyword>
<evidence type="ECO:0000259" key="21">
    <source>
        <dbReference type="Pfam" id="PF20418"/>
    </source>
</evidence>
<evidence type="ECO:0000313" key="22">
    <source>
        <dbReference type="EMBL" id="AFR32509.1"/>
    </source>
</evidence>
<keyword evidence="10" id="KW-0946">Virion</keyword>
<dbReference type="InterPro" id="IPR036179">
    <property type="entry name" value="Ig-like_dom_sf"/>
</dbReference>
<keyword evidence="14" id="KW-1031">Host cell junction</keyword>
<protein>
    <recommendedName>
        <fullName evidence="6">Envelope glycoprotein E</fullName>
    </recommendedName>
</protein>
<keyword evidence="15 19" id="KW-0472">Membrane</keyword>
<evidence type="ECO:0000256" key="17">
    <source>
        <dbReference type="ARBA" id="ARBA00025134"/>
    </source>
</evidence>
<reference evidence="22 23" key="1">
    <citation type="journal article" date="2012" name="Virology">
        <title>Analysis of the genome of leporid herpesvirus 4.</title>
        <authorList>
            <person name="Babra B."/>
            <person name="Watson G."/>
            <person name="Xu W."/>
            <person name="Jeffrey B.M."/>
            <person name="Xu J.R."/>
            <person name="Rockey D.D."/>
            <person name="Rohrmann G.F."/>
            <person name="Jin L."/>
        </authorList>
    </citation>
    <scope>NUCLEOTIDE SEQUENCE [LARGE SCALE GENOMIC DNA]</scope>
    <source>
        <strain evidence="22">LHV4012612</strain>
    </source>
</reference>
<accession>J9QWN5</accession>
<evidence type="ECO:0000256" key="7">
    <source>
        <dbReference type="ARBA" id="ARBA00022511"/>
    </source>
</evidence>
<keyword evidence="11" id="KW-1043">Host membrane</keyword>
<evidence type="ECO:0000256" key="11">
    <source>
        <dbReference type="ARBA" id="ARBA00022870"/>
    </source>
</evidence>
<proteinExistence type="inferred from homology"/>
<feature type="region of interest" description="Disordered" evidence="18">
    <location>
        <begin position="435"/>
        <end position="488"/>
    </location>
</feature>
<dbReference type="KEGG" id="vg:26887588"/>
<dbReference type="OrthoDB" id="11660at10239"/>
<feature type="region of interest" description="Disordered" evidence="18">
    <location>
        <begin position="155"/>
        <end position="179"/>
    </location>
</feature>
<evidence type="ECO:0000256" key="5">
    <source>
        <dbReference type="ARBA" id="ARBA00008101"/>
    </source>
</evidence>
<evidence type="ECO:0000256" key="1">
    <source>
        <dbReference type="ARBA" id="ARBA00004136"/>
    </source>
</evidence>
<name>J9QWN5_9ALPH</name>
<feature type="domain" description="Envelope glycoprotein E N-terminal" evidence="21">
    <location>
        <begin position="48"/>
        <end position="144"/>
    </location>
</feature>
<dbReference type="InterPro" id="IPR013783">
    <property type="entry name" value="Ig-like_fold"/>
</dbReference>
<keyword evidence="12" id="KW-0261">Viral envelope protein</keyword>
<evidence type="ECO:0000313" key="23">
    <source>
        <dbReference type="Proteomes" id="UP000167073"/>
    </source>
</evidence>
<evidence type="ECO:0000256" key="4">
    <source>
        <dbReference type="ARBA" id="ARBA00004563"/>
    </source>
</evidence>
<evidence type="ECO:0000256" key="6">
    <source>
        <dbReference type="ARBA" id="ARBA00013988"/>
    </source>
</evidence>
<evidence type="ECO:0000256" key="14">
    <source>
        <dbReference type="ARBA" id="ARBA00023081"/>
    </source>
</evidence>